<feature type="domain" description="BUB1 N-terminal" evidence="2">
    <location>
        <begin position="62"/>
        <end position="148"/>
    </location>
</feature>
<dbReference type="GO" id="GO:0032991">
    <property type="term" value="C:protein-containing complex"/>
    <property type="evidence" value="ECO:0007669"/>
    <property type="project" value="UniProtKB-ARBA"/>
</dbReference>
<dbReference type="GO" id="GO:0051754">
    <property type="term" value="P:meiotic sister chromatid cohesion, centromeric"/>
    <property type="evidence" value="ECO:0007669"/>
    <property type="project" value="TreeGrafter"/>
</dbReference>
<dbReference type="GO" id="GO:0004672">
    <property type="term" value="F:protein kinase activity"/>
    <property type="evidence" value="ECO:0007669"/>
    <property type="project" value="TreeGrafter"/>
</dbReference>
<dbReference type="Proteomes" id="UP000536275">
    <property type="component" value="Unassembled WGS sequence"/>
</dbReference>
<evidence type="ECO:0000256" key="1">
    <source>
        <dbReference type="SAM" id="Coils"/>
    </source>
</evidence>
<dbReference type="EMBL" id="JABWAD010000058">
    <property type="protein sequence ID" value="KAF6066451.1"/>
    <property type="molecule type" value="Genomic_DNA"/>
</dbReference>
<proteinExistence type="predicted"/>
<dbReference type="InterPro" id="IPR013212">
    <property type="entry name" value="Mad3/Bub1_I"/>
</dbReference>
<accession>A0A8H6BX42</accession>
<dbReference type="AlphaFoldDB" id="A0A8H6BX42"/>
<reference evidence="3 4" key="1">
    <citation type="submission" date="2020-03" db="EMBL/GenBank/DDBJ databases">
        <title>FDA dAtabase for Regulatory Grade micrObial Sequences (FDA-ARGOS): Supporting development and validation of Infectious Disease Dx tests.</title>
        <authorList>
            <person name="Campos J."/>
            <person name="Goldberg B."/>
            <person name="Tallon L."/>
            <person name="Sadzewicz L."/>
            <person name="Vavikolanu K."/>
            <person name="Mehta A."/>
            <person name="Aluvathingal J."/>
            <person name="Nadendla S."/>
            <person name="Nandy P."/>
            <person name="Geyer C."/>
            <person name="Yan Y."/>
            <person name="Sichtig H."/>
        </authorList>
    </citation>
    <scope>NUCLEOTIDE SEQUENCE [LARGE SCALE GENOMIC DNA]</scope>
    <source>
        <strain evidence="3 4">FDAARGOS_656</strain>
    </source>
</reference>
<protein>
    <recommendedName>
        <fullName evidence="2">BUB1 N-terminal domain-containing protein</fullName>
    </recommendedName>
</protein>
<dbReference type="InterPro" id="IPR015661">
    <property type="entry name" value="Bub1/Mad3"/>
</dbReference>
<evidence type="ECO:0000313" key="4">
    <source>
        <dbReference type="Proteomes" id="UP000536275"/>
    </source>
</evidence>
<gene>
    <name evidence="3" type="ORF">FOB64_004714</name>
</gene>
<organism evidence="3 4">
    <name type="scientific">Candida albicans</name>
    <name type="common">Yeast</name>
    <dbReference type="NCBI Taxonomy" id="5476"/>
    <lineage>
        <taxon>Eukaryota</taxon>
        <taxon>Fungi</taxon>
        <taxon>Dikarya</taxon>
        <taxon>Ascomycota</taxon>
        <taxon>Saccharomycotina</taxon>
        <taxon>Pichiomycetes</taxon>
        <taxon>Debaryomycetaceae</taxon>
        <taxon>Candida/Lodderomyces clade</taxon>
        <taxon>Candida</taxon>
    </lineage>
</organism>
<dbReference type="Pfam" id="PF08311">
    <property type="entry name" value="Mad3_BUB1_I"/>
    <property type="match status" value="1"/>
</dbReference>
<name>A0A8H6BX42_CANAX</name>
<dbReference type="PANTHER" id="PTHR14030:SF4">
    <property type="entry name" value="BUB1 KINASE, ISOFORM A-RELATED"/>
    <property type="match status" value="1"/>
</dbReference>
<feature type="coiled-coil region" evidence="1">
    <location>
        <begin position="47"/>
        <end position="74"/>
    </location>
</feature>
<keyword evidence="1" id="KW-0175">Coiled coil</keyword>
<sequence length="148" mass="17268">MVIQKSPQTANIQLLEQQKENIQPLSGGRSATKLTKALSSRPNSATSINYQEHRTKLEREREELEQKLLDSDELDDPLQVYIEYINWVHYNFPQGANADSGLVILLEKCTSKFRDVSHYKNDPRYLKIWLEYTNYSDSPRDIYVYILG</sequence>
<evidence type="ECO:0000313" key="3">
    <source>
        <dbReference type="EMBL" id="KAF6066451.1"/>
    </source>
</evidence>
<dbReference type="GO" id="GO:0007094">
    <property type="term" value="P:mitotic spindle assembly checkpoint signaling"/>
    <property type="evidence" value="ECO:0007669"/>
    <property type="project" value="InterPro"/>
</dbReference>
<dbReference type="GO" id="GO:0005634">
    <property type="term" value="C:nucleus"/>
    <property type="evidence" value="ECO:0007669"/>
    <property type="project" value="TreeGrafter"/>
</dbReference>
<evidence type="ECO:0000259" key="2">
    <source>
        <dbReference type="PROSITE" id="PS51489"/>
    </source>
</evidence>
<dbReference type="SMART" id="SM00777">
    <property type="entry name" value="Mad3_BUB1_I"/>
    <property type="match status" value="1"/>
</dbReference>
<comment type="caution">
    <text evidence="3">The sequence shown here is derived from an EMBL/GenBank/DDBJ whole genome shotgun (WGS) entry which is preliminary data.</text>
</comment>
<dbReference type="PANTHER" id="PTHR14030">
    <property type="entry name" value="MITOTIC CHECKPOINT SERINE/THREONINE-PROTEIN KINASE BUB1"/>
    <property type="match status" value="1"/>
</dbReference>
<dbReference type="Gene3D" id="1.25.40.430">
    <property type="match status" value="1"/>
</dbReference>
<dbReference type="PROSITE" id="PS51489">
    <property type="entry name" value="BUB1_N"/>
    <property type="match status" value="1"/>
</dbReference>